<proteinExistence type="predicted"/>
<gene>
    <name evidence="3" type="ORF">I4902_08410</name>
</gene>
<dbReference type="RefSeq" id="WP_196566948.1">
    <property type="nucleotide sequence ID" value="NZ_JADRYY010000009.1"/>
</dbReference>
<keyword evidence="1" id="KW-0472">Membrane</keyword>
<protein>
    <submittedName>
        <fullName evidence="3">DUF4236 domain-containing protein</fullName>
    </submittedName>
</protein>
<evidence type="ECO:0000256" key="1">
    <source>
        <dbReference type="SAM" id="Phobius"/>
    </source>
</evidence>
<evidence type="ECO:0000313" key="3">
    <source>
        <dbReference type="EMBL" id="MBG2879288.1"/>
    </source>
</evidence>
<feature type="transmembrane region" description="Helical" evidence="1">
    <location>
        <begin position="238"/>
        <end position="256"/>
    </location>
</feature>
<name>A0ABS0ITK7_9GAMM</name>
<keyword evidence="1" id="KW-1133">Transmembrane helix</keyword>
<organism evidence="3 4">
    <name type="scientific">Proteus alimentorum</name>
    <dbReference type="NCBI Taxonomy" id="1973495"/>
    <lineage>
        <taxon>Bacteria</taxon>
        <taxon>Pseudomonadati</taxon>
        <taxon>Pseudomonadota</taxon>
        <taxon>Gammaproteobacteria</taxon>
        <taxon>Enterobacterales</taxon>
        <taxon>Morganellaceae</taxon>
        <taxon>Proteus</taxon>
    </lineage>
</organism>
<feature type="transmembrane region" description="Helical" evidence="1">
    <location>
        <begin position="213"/>
        <end position="232"/>
    </location>
</feature>
<feature type="domain" description="DUF4236" evidence="2">
    <location>
        <begin position="3"/>
        <end position="56"/>
    </location>
</feature>
<comment type="caution">
    <text evidence="3">The sequence shown here is derived from an EMBL/GenBank/DDBJ whole genome shotgun (WGS) entry which is preliminary data.</text>
</comment>
<dbReference type="Proteomes" id="UP000614721">
    <property type="component" value="Unassembled WGS sequence"/>
</dbReference>
<evidence type="ECO:0000259" key="2">
    <source>
        <dbReference type="Pfam" id="PF14020"/>
    </source>
</evidence>
<keyword evidence="1" id="KW-0812">Transmembrane</keyword>
<sequence>MALRFRKTIKIAGVKFNIGKNGVSSISIGKKGASLNIGKNGIHSNLGIPGTGLSYRSKLAGSTKKQKNSNKLTKSEQQQIDFEYFIQNSKADVQLMKLCFLSINGVDIYNDDVAIENVSIDNELLNKFNALELSFNRAISEIEFSGDTGQRAKNKISKFVFEIKGWLDSNYPNWESEKLKIEKIIEKHATEQQEKEKAENQAIKEKQFFTTKFIFLFIFTFFLPMIFCWFSLQKKYPLWFKVISFSWALILTFIVLNKEK</sequence>
<evidence type="ECO:0000313" key="4">
    <source>
        <dbReference type="Proteomes" id="UP000614721"/>
    </source>
</evidence>
<dbReference type="Pfam" id="PF14020">
    <property type="entry name" value="DUF4236"/>
    <property type="match status" value="1"/>
</dbReference>
<dbReference type="EMBL" id="JADSJP010000011">
    <property type="protein sequence ID" value="MBG2879288.1"/>
    <property type="molecule type" value="Genomic_DNA"/>
</dbReference>
<dbReference type="InterPro" id="IPR025330">
    <property type="entry name" value="DUF4236"/>
</dbReference>
<accession>A0ABS0ITK7</accession>
<reference evidence="3 4" key="1">
    <citation type="submission" date="2020-11" db="EMBL/GenBank/DDBJ databases">
        <title>Enhanced detection system for hospital associated transmission using whole genome sequencing surveillance.</title>
        <authorList>
            <person name="Harrison L.H."/>
            <person name="Van Tyne D."/>
            <person name="Marsh J.W."/>
            <person name="Griffith M.P."/>
            <person name="Snyder D.J."/>
            <person name="Cooper V.S."/>
            <person name="Mustapha M."/>
        </authorList>
    </citation>
    <scope>NUCLEOTIDE SEQUENCE [LARGE SCALE GENOMIC DNA]</scope>
    <source>
        <strain evidence="3 4">PR00075</strain>
    </source>
</reference>
<keyword evidence="4" id="KW-1185">Reference proteome</keyword>